<gene>
    <name evidence="7" type="primary">rmuC</name>
    <name evidence="7" type="ORF">QWZ15_16320</name>
</gene>
<dbReference type="EMBL" id="JAUFQS010000026">
    <property type="protein sequence ID" value="MDN3689400.1"/>
    <property type="molecule type" value="Genomic_DNA"/>
</dbReference>
<organism evidence="7 8">
    <name type="scientific">Cyclobacterium jeungdonense</name>
    <dbReference type="NCBI Taxonomy" id="708087"/>
    <lineage>
        <taxon>Bacteria</taxon>
        <taxon>Pseudomonadati</taxon>
        <taxon>Bacteroidota</taxon>
        <taxon>Cytophagia</taxon>
        <taxon>Cytophagales</taxon>
        <taxon>Cyclobacteriaceae</taxon>
        <taxon>Cyclobacterium</taxon>
    </lineage>
</organism>
<feature type="coiled-coil region" evidence="5">
    <location>
        <begin position="21"/>
        <end position="76"/>
    </location>
</feature>
<keyword evidence="6" id="KW-1133">Transmembrane helix</keyword>
<dbReference type="PANTHER" id="PTHR30563:SF0">
    <property type="entry name" value="DNA RECOMBINATION PROTEIN RMUC"/>
    <property type="match status" value="1"/>
</dbReference>
<evidence type="ECO:0000313" key="7">
    <source>
        <dbReference type="EMBL" id="MDN3689400.1"/>
    </source>
</evidence>
<dbReference type="RefSeq" id="WP_163386293.1">
    <property type="nucleotide sequence ID" value="NZ_JAUFQS010000026.1"/>
</dbReference>
<evidence type="ECO:0000256" key="6">
    <source>
        <dbReference type="SAM" id="Phobius"/>
    </source>
</evidence>
<sequence>METTYGLFLCLAGIGVLSWLLFKATSKNKALEESLKVMERQQLEQELEKKHEENQAKLLQEKLQFQESEMEKMGKRFQQEFELLSNRILEEKSKKFTFQNQENITRILQPLSKDLEAFRKQVQDTYTQEAKERFSLENRVRELAQLNQKISQEAQNLTNALKGNSKLRGNWGEAILETILQNSGLEKNRHYSVQEFLRDEAGNPLLGMDGKKMQPDVIIHYPDDKKVIIDSKVSLLAYEQYCSEDKEADQQSMLNQHVKAIKTHIDQLAAKQYEAYARALDFVIMFVPLEAAYMVAIQADERLWEYAYKKRVLLISSSNLIAALKLIKDLWVRDDQTKNSLEIAERGGRMFDKFASFLKSLEEIGRHLDRSQESYQTALKQLKTGKGNLVSQAEKLKTLGINARNQLPDSRQD</sequence>
<proteinExistence type="inferred from homology"/>
<dbReference type="InterPro" id="IPR003798">
    <property type="entry name" value="DNA_recombination_RmuC"/>
</dbReference>
<comment type="function">
    <text evidence="1">Involved in DNA recombination.</text>
</comment>
<dbReference type="PANTHER" id="PTHR30563">
    <property type="entry name" value="DNA RECOMBINATION PROTEIN RMUC"/>
    <property type="match status" value="1"/>
</dbReference>
<evidence type="ECO:0000256" key="4">
    <source>
        <dbReference type="ARBA" id="ARBA00023172"/>
    </source>
</evidence>
<evidence type="ECO:0000256" key="3">
    <source>
        <dbReference type="ARBA" id="ARBA00023054"/>
    </source>
</evidence>
<keyword evidence="6" id="KW-0472">Membrane</keyword>
<evidence type="ECO:0000313" key="8">
    <source>
        <dbReference type="Proteomes" id="UP001236663"/>
    </source>
</evidence>
<name>A0ABT8CCC4_9BACT</name>
<dbReference type="Pfam" id="PF02646">
    <property type="entry name" value="RmuC"/>
    <property type="match status" value="1"/>
</dbReference>
<evidence type="ECO:0000256" key="2">
    <source>
        <dbReference type="ARBA" id="ARBA00009840"/>
    </source>
</evidence>
<comment type="caution">
    <text evidence="7">The sequence shown here is derived from an EMBL/GenBank/DDBJ whole genome shotgun (WGS) entry which is preliminary data.</text>
</comment>
<comment type="similarity">
    <text evidence="2">Belongs to the RmuC family.</text>
</comment>
<evidence type="ECO:0000256" key="5">
    <source>
        <dbReference type="SAM" id="Coils"/>
    </source>
</evidence>
<accession>A0ABT8CCC4</accession>
<evidence type="ECO:0000256" key="1">
    <source>
        <dbReference type="ARBA" id="ARBA00003416"/>
    </source>
</evidence>
<keyword evidence="3 5" id="KW-0175">Coiled coil</keyword>
<keyword evidence="4" id="KW-0233">DNA recombination</keyword>
<protein>
    <submittedName>
        <fullName evidence="7">DNA recombination protein RmuC</fullName>
    </submittedName>
</protein>
<reference evidence="8" key="1">
    <citation type="journal article" date="2019" name="Int. J. Syst. Evol. Microbiol.">
        <title>The Global Catalogue of Microorganisms (GCM) 10K type strain sequencing project: providing services to taxonomists for standard genome sequencing and annotation.</title>
        <authorList>
            <consortium name="The Broad Institute Genomics Platform"/>
            <consortium name="The Broad Institute Genome Sequencing Center for Infectious Disease"/>
            <person name="Wu L."/>
            <person name="Ma J."/>
        </authorList>
    </citation>
    <scope>NUCLEOTIDE SEQUENCE [LARGE SCALE GENOMIC DNA]</scope>
    <source>
        <strain evidence="8">CECT 7706</strain>
    </source>
</reference>
<keyword evidence="6" id="KW-0812">Transmembrane</keyword>
<dbReference type="Proteomes" id="UP001236663">
    <property type="component" value="Unassembled WGS sequence"/>
</dbReference>
<feature type="transmembrane region" description="Helical" evidence="6">
    <location>
        <begin position="6"/>
        <end position="22"/>
    </location>
</feature>
<keyword evidence="8" id="KW-1185">Reference proteome</keyword>